<protein>
    <submittedName>
        <fullName evidence="2">Uncharacterized protein</fullName>
    </submittedName>
</protein>
<dbReference type="RefSeq" id="WP_189713199.1">
    <property type="nucleotide sequence ID" value="NZ_BMSA01000013.1"/>
</dbReference>
<keyword evidence="3" id="KW-1185">Reference proteome</keyword>
<dbReference type="AlphaFoldDB" id="A0A918HGC8"/>
<organism evidence="2 3">
    <name type="scientific">Streptomyces phaeofaciens</name>
    <dbReference type="NCBI Taxonomy" id="68254"/>
    <lineage>
        <taxon>Bacteria</taxon>
        <taxon>Bacillati</taxon>
        <taxon>Actinomycetota</taxon>
        <taxon>Actinomycetes</taxon>
        <taxon>Kitasatosporales</taxon>
        <taxon>Streptomycetaceae</taxon>
        <taxon>Streptomyces</taxon>
    </lineage>
</organism>
<comment type="caution">
    <text evidence="2">The sequence shown here is derived from an EMBL/GenBank/DDBJ whole genome shotgun (WGS) entry which is preliminary data.</text>
</comment>
<dbReference type="EMBL" id="BMSA01000013">
    <property type="protein sequence ID" value="GGT62737.1"/>
    <property type="molecule type" value="Genomic_DNA"/>
</dbReference>
<dbReference type="Proteomes" id="UP000646776">
    <property type="component" value="Unassembled WGS sequence"/>
</dbReference>
<gene>
    <name evidence="2" type="ORF">GCM10010226_45720</name>
</gene>
<feature type="compositionally biased region" description="Polar residues" evidence="1">
    <location>
        <begin position="51"/>
        <end position="60"/>
    </location>
</feature>
<sequence length="68" mass="7654">MPRNWSRGADRIPPDALDGDFDHLKKIAKAHQRHDKERDAQASRPGRTPLSGPSSNTAGTPQKRRWGR</sequence>
<feature type="region of interest" description="Disordered" evidence="1">
    <location>
        <begin position="1"/>
        <end position="68"/>
    </location>
</feature>
<proteinExistence type="predicted"/>
<evidence type="ECO:0000313" key="3">
    <source>
        <dbReference type="Proteomes" id="UP000646776"/>
    </source>
</evidence>
<evidence type="ECO:0000313" key="2">
    <source>
        <dbReference type="EMBL" id="GGT62737.1"/>
    </source>
</evidence>
<accession>A0A918HGC8</accession>
<evidence type="ECO:0000256" key="1">
    <source>
        <dbReference type="SAM" id="MobiDB-lite"/>
    </source>
</evidence>
<reference evidence="2" key="1">
    <citation type="journal article" date="2014" name="Int. J. Syst. Evol. Microbiol.">
        <title>Complete genome sequence of Corynebacterium casei LMG S-19264T (=DSM 44701T), isolated from a smear-ripened cheese.</title>
        <authorList>
            <consortium name="US DOE Joint Genome Institute (JGI-PGF)"/>
            <person name="Walter F."/>
            <person name="Albersmeier A."/>
            <person name="Kalinowski J."/>
            <person name="Ruckert C."/>
        </authorList>
    </citation>
    <scope>NUCLEOTIDE SEQUENCE</scope>
    <source>
        <strain evidence="2">JCM 4125</strain>
    </source>
</reference>
<name>A0A918HGC8_9ACTN</name>
<reference evidence="2" key="2">
    <citation type="submission" date="2020-09" db="EMBL/GenBank/DDBJ databases">
        <authorList>
            <person name="Sun Q."/>
            <person name="Ohkuma M."/>
        </authorList>
    </citation>
    <scope>NUCLEOTIDE SEQUENCE</scope>
    <source>
        <strain evidence="2">JCM 4125</strain>
    </source>
</reference>